<dbReference type="AlphaFoldDB" id="A0A3A1QXW2"/>
<sequence>MENVYKVLKEIEQGKAGLAVYSTEKTKMAGSMNGDMMISLASAAKAATGFAVAGLVEEGRLCWEDTIENISFNPAEDSEELYPHLQGRSSLSLREAVEVMIACHDSYVANSVATHAGGWEIINDRIQKDLPAIHVTENPRDDKNKGRLDEMLELMIRIYYSYKKNPVCWLPIINGLVRQNDRVEGIPFHHLNHMTGGLETALVDVGIIGAFRESPLLFVLAAVDLPDRSSDNHADQKIIEALKLLYKEKEGAYDPTIACLNRETAAGMEKS</sequence>
<organism evidence="2 3">
    <name type="scientific">Bacillus salacetis</name>
    <dbReference type="NCBI Taxonomy" id="2315464"/>
    <lineage>
        <taxon>Bacteria</taxon>
        <taxon>Bacillati</taxon>
        <taxon>Bacillota</taxon>
        <taxon>Bacilli</taxon>
        <taxon>Bacillales</taxon>
        <taxon>Bacillaceae</taxon>
        <taxon>Bacillus</taxon>
    </lineage>
</organism>
<dbReference type="RefSeq" id="WP_119547669.1">
    <property type="nucleotide sequence ID" value="NZ_QXIR01000019.1"/>
</dbReference>
<dbReference type="GO" id="GO:0030655">
    <property type="term" value="P:beta-lactam antibiotic catabolic process"/>
    <property type="evidence" value="ECO:0007669"/>
    <property type="project" value="InterPro"/>
</dbReference>
<protein>
    <recommendedName>
        <fullName evidence="1">Beta-lactamase class A catalytic domain-containing protein</fullName>
    </recommendedName>
</protein>
<evidence type="ECO:0000259" key="1">
    <source>
        <dbReference type="Pfam" id="PF13354"/>
    </source>
</evidence>
<reference evidence="2 3" key="1">
    <citation type="submission" date="2018-09" db="EMBL/GenBank/DDBJ databases">
        <title>Bacillus saliacetes sp. nov., isolated from Thai shrimp paste (Ka-pi).</title>
        <authorList>
            <person name="Daroonpunt R."/>
            <person name="Tanasupawat S."/>
            <person name="Yiamsombut S."/>
        </authorList>
    </citation>
    <scope>NUCLEOTIDE SEQUENCE [LARGE SCALE GENOMIC DNA]</scope>
    <source>
        <strain evidence="2 3">SKP7-4</strain>
    </source>
</reference>
<dbReference type="Gene3D" id="3.40.710.10">
    <property type="entry name" value="DD-peptidase/beta-lactamase superfamily"/>
    <property type="match status" value="1"/>
</dbReference>
<dbReference type="InterPro" id="IPR045155">
    <property type="entry name" value="Beta-lactam_cat"/>
</dbReference>
<gene>
    <name evidence="2" type="ORF">D3H55_13975</name>
</gene>
<proteinExistence type="predicted"/>
<feature type="domain" description="Beta-lactamase class A catalytic" evidence="1">
    <location>
        <begin position="29"/>
        <end position="216"/>
    </location>
</feature>
<dbReference type="Pfam" id="PF13354">
    <property type="entry name" value="Beta-lactamase2"/>
    <property type="match status" value="1"/>
</dbReference>
<dbReference type="EMBL" id="QXIR01000019">
    <property type="protein sequence ID" value="RIW31986.1"/>
    <property type="molecule type" value="Genomic_DNA"/>
</dbReference>
<evidence type="ECO:0000313" key="2">
    <source>
        <dbReference type="EMBL" id="RIW31986.1"/>
    </source>
</evidence>
<comment type="caution">
    <text evidence="2">The sequence shown here is derived from an EMBL/GenBank/DDBJ whole genome shotgun (WGS) entry which is preliminary data.</text>
</comment>
<evidence type="ECO:0000313" key="3">
    <source>
        <dbReference type="Proteomes" id="UP000265801"/>
    </source>
</evidence>
<dbReference type="Proteomes" id="UP000265801">
    <property type="component" value="Unassembled WGS sequence"/>
</dbReference>
<keyword evidence="3" id="KW-1185">Reference proteome</keyword>
<dbReference type="OrthoDB" id="2835798at2"/>
<dbReference type="GO" id="GO:0008800">
    <property type="term" value="F:beta-lactamase activity"/>
    <property type="evidence" value="ECO:0007669"/>
    <property type="project" value="InterPro"/>
</dbReference>
<dbReference type="InterPro" id="IPR012338">
    <property type="entry name" value="Beta-lactam/transpept-like"/>
</dbReference>
<dbReference type="SUPFAM" id="SSF56601">
    <property type="entry name" value="beta-lactamase/transpeptidase-like"/>
    <property type="match status" value="1"/>
</dbReference>
<accession>A0A3A1QXW2</accession>
<name>A0A3A1QXW2_9BACI</name>